<comment type="caution">
    <text evidence="2">The sequence shown here is derived from an EMBL/GenBank/DDBJ whole genome shotgun (WGS) entry which is preliminary data.</text>
</comment>
<reference evidence="2 3" key="1">
    <citation type="journal article" date="2014" name="PLoS Genet.">
        <title>Phylogenetically driven sequencing of extremely halophilic archaea reveals strategies for static and dynamic osmo-response.</title>
        <authorList>
            <person name="Becker E.A."/>
            <person name="Seitzer P.M."/>
            <person name="Tritt A."/>
            <person name="Larsen D."/>
            <person name="Krusor M."/>
            <person name="Yao A.I."/>
            <person name="Wu D."/>
            <person name="Madern D."/>
            <person name="Eisen J.A."/>
            <person name="Darling A.E."/>
            <person name="Facciotti M.T."/>
        </authorList>
    </citation>
    <scope>NUCLEOTIDE SEQUENCE [LARGE SCALE GENOMIC DNA]</scope>
    <source>
        <strain evidence="2 3">JCM 14089</strain>
    </source>
</reference>
<accession>L9VZA8</accession>
<dbReference type="EMBL" id="AOHX01000045">
    <property type="protein sequence ID" value="ELY42534.1"/>
    <property type="molecule type" value="Genomic_DNA"/>
</dbReference>
<protein>
    <recommendedName>
        <fullName evidence="1">DUF8152 domain-containing protein</fullName>
    </recommendedName>
</protein>
<proteinExistence type="predicted"/>
<organism evidence="2 3">
    <name type="scientific">Natronorubrum sulfidifaciens JCM 14089</name>
    <dbReference type="NCBI Taxonomy" id="1230460"/>
    <lineage>
        <taxon>Archaea</taxon>
        <taxon>Methanobacteriati</taxon>
        <taxon>Methanobacteriota</taxon>
        <taxon>Stenosarchaea group</taxon>
        <taxon>Halobacteria</taxon>
        <taxon>Halobacteriales</taxon>
        <taxon>Natrialbaceae</taxon>
        <taxon>Natronorubrum</taxon>
    </lineage>
</organism>
<dbReference type="Proteomes" id="UP000011661">
    <property type="component" value="Unassembled WGS sequence"/>
</dbReference>
<sequence>MAAFGINVFTSLLVLEMPPSNEPSQELTVVGGDEPRLIAGRQPTVTGLAVVLPSVTDDSSPAAADDSERGIAVQVRQLSHRLEATADVPVNRTASRWLGEAEAIAADAATSDLEDATVRERVATVRELLSEIDDTGHEDADAHLESAKRICRAILESPADEQ</sequence>
<feature type="domain" description="DUF8152" evidence="1">
    <location>
        <begin position="74"/>
        <end position="158"/>
    </location>
</feature>
<dbReference type="AlphaFoldDB" id="L9VZA8"/>
<evidence type="ECO:0000259" key="1">
    <source>
        <dbReference type="Pfam" id="PF26479"/>
    </source>
</evidence>
<evidence type="ECO:0000313" key="2">
    <source>
        <dbReference type="EMBL" id="ELY42534.1"/>
    </source>
</evidence>
<dbReference type="Pfam" id="PF26479">
    <property type="entry name" value="DUF8152"/>
    <property type="match status" value="1"/>
</dbReference>
<keyword evidence="3" id="KW-1185">Reference proteome</keyword>
<dbReference type="STRING" id="1230460.C495_14512"/>
<dbReference type="eggNOG" id="arCOG10156">
    <property type="taxonomic scope" value="Archaea"/>
</dbReference>
<dbReference type="InterPro" id="IPR058465">
    <property type="entry name" value="DUF8152"/>
</dbReference>
<dbReference type="PATRIC" id="fig|1230460.4.peg.2957"/>
<gene>
    <name evidence="2" type="ORF">C495_14512</name>
</gene>
<name>L9VZA8_9EURY</name>
<evidence type="ECO:0000313" key="3">
    <source>
        <dbReference type="Proteomes" id="UP000011661"/>
    </source>
</evidence>